<dbReference type="Proteomes" id="UP000451471">
    <property type="component" value="Unassembled WGS sequence"/>
</dbReference>
<evidence type="ECO:0000313" key="2">
    <source>
        <dbReference type="EMBL" id="MWG36180.1"/>
    </source>
</evidence>
<protein>
    <submittedName>
        <fullName evidence="2">Uncharacterized protein</fullName>
    </submittedName>
</protein>
<keyword evidence="1" id="KW-0812">Transmembrane</keyword>
<proteinExistence type="predicted"/>
<dbReference type="RefSeq" id="WP_158205832.1">
    <property type="nucleotide sequence ID" value="NZ_WSZK01000030.1"/>
</dbReference>
<feature type="transmembrane region" description="Helical" evidence="1">
    <location>
        <begin position="7"/>
        <end position="28"/>
    </location>
</feature>
<comment type="caution">
    <text evidence="2">The sequence shown here is derived from an EMBL/GenBank/DDBJ whole genome shotgun (WGS) entry which is preliminary data.</text>
</comment>
<keyword evidence="1" id="KW-0472">Membrane</keyword>
<sequence>MVLSRLLGGLAVLSVAGLTLGTLWTLLGLLTGEYVVASALALALVLVVAGGGVLAGRRSGRWTANPYW</sequence>
<accession>A0A6B0GNC5</accession>
<evidence type="ECO:0000313" key="3">
    <source>
        <dbReference type="Proteomes" id="UP000451471"/>
    </source>
</evidence>
<organism evidence="2 3">
    <name type="scientific">Halomarina oriensis</name>
    <dbReference type="NCBI Taxonomy" id="671145"/>
    <lineage>
        <taxon>Archaea</taxon>
        <taxon>Methanobacteriati</taxon>
        <taxon>Methanobacteriota</taxon>
        <taxon>Stenosarchaea group</taxon>
        <taxon>Halobacteria</taxon>
        <taxon>Halobacteriales</taxon>
        <taxon>Natronomonadaceae</taxon>
        <taxon>Halomarina</taxon>
    </lineage>
</organism>
<keyword evidence="1" id="KW-1133">Transmembrane helix</keyword>
<keyword evidence="3" id="KW-1185">Reference proteome</keyword>
<dbReference type="AlphaFoldDB" id="A0A6B0GNC5"/>
<evidence type="ECO:0000256" key="1">
    <source>
        <dbReference type="SAM" id="Phobius"/>
    </source>
</evidence>
<gene>
    <name evidence="2" type="ORF">GQS65_17090</name>
</gene>
<reference evidence="2 3" key="1">
    <citation type="submission" date="2019-12" db="EMBL/GenBank/DDBJ databases">
        <title>Halocatena pleomorpha gen. nov. sp. nov., an extremely halophilic archaeon of family Halobacteriaceae isolated from saltpan soil.</title>
        <authorList>
            <person name="Pal Y."/>
            <person name="Verma A."/>
            <person name="Krishnamurthi S."/>
            <person name="Kumar P."/>
        </authorList>
    </citation>
    <scope>NUCLEOTIDE SEQUENCE [LARGE SCALE GENOMIC DNA]</scope>
    <source>
        <strain evidence="2 3">JCM 16495</strain>
    </source>
</reference>
<name>A0A6B0GNC5_9EURY</name>
<feature type="transmembrane region" description="Helical" evidence="1">
    <location>
        <begin position="34"/>
        <end position="55"/>
    </location>
</feature>
<dbReference type="EMBL" id="WSZK01000030">
    <property type="protein sequence ID" value="MWG36180.1"/>
    <property type="molecule type" value="Genomic_DNA"/>
</dbReference>